<sequence length="358" mass="42278">MNSTHEIFNNSNINNNNNHSDITIYPMRNIISNNFNKDVLKNTYDDQSSIDLSTAESLQSYLMMNTVLWNSLNNLEQFKQQHQHQHQHPHPHQHQQRQRQQHQRLHSNTNEYSIANMNSHYYNHQQQEQQQQTNGNPVTDFTTNYNIKKRKISDEYHQSTSYNLNEMKSLYPMGEAEEDDKDREDDDAGISQQQIFRQYQNQQVNDTMNSSYAGSSSHMEQTDETTASTKSIIMSMGNSSNQFICPVCRNEIQSEDLEDHYSYELKQIENFTISVPTEEMMMRMSSRRQSSPPTSISQQTNDALLNSESRFAIFKNIEKNRKERREKFLEHLNSLNDNNREKERKQPQVIPKFYNVTK</sequence>
<feature type="region of interest" description="Disordered" evidence="1">
    <location>
        <begin position="199"/>
        <end position="227"/>
    </location>
</feature>
<protein>
    <submittedName>
        <fullName evidence="3">Uncharacterized protein</fullName>
    </submittedName>
</protein>
<feature type="compositionally biased region" description="Polar residues" evidence="1">
    <location>
        <begin position="204"/>
        <end position="227"/>
    </location>
</feature>
<dbReference type="WBParaSite" id="TREG1_107130.1">
    <property type="protein sequence ID" value="TREG1_107130.1"/>
    <property type="gene ID" value="TREG1_107130"/>
</dbReference>
<proteinExistence type="predicted"/>
<feature type="compositionally biased region" description="Basic residues" evidence="1">
    <location>
        <begin position="81"/>
        <end position="105"/>
    </location>
</feature>
<reference evidence="3" key="2">
    <citation type="submission" date="2023-11" db="UniProtKB">
        <authorList>
            <consortium name="WormBaseParasite"/>
        </authorList>
    </citation>
    <scope>IDENTIFICATION</scope>
</reference>
<name>A0AA85IN20_TRIRE</name>
<organism evidence="2 3">
    <name type="scientific">Trichobilharzia regenti</name>
    <name type="common">Nasal bird schistosome</name>
    <dbReference type="NCBI Taxonomy" id="157069"/>
    <lineage>
        <taxon>Eukaryota</taxon>
        <taxon>Metazoa</taxon>
        <taxon>Spiralia</taxon>
        <taxon>Lophotrochozoa</taxon>
        <taxon>Platyhelminthes</taxon>
        <taxon>Trematoda</taxon>
        <taxon>Digenea</taxon>
        <taxon>Strigeidida</taxon>
        <taxon>Schistosomatoidea</taxon>
        <taxon>Schistosomatidae</taxon>
        <taxon>Trichobilharzia</taxon>
    </lineage>
</organism>
<feature type="region of interest" description="Disordered" evidence="1">
    <location>
        <begin position="336"/>
        <end position="358"/>
    </location>
</feature>
<feature type="region of interest" description="Disordered" evidence="1">
    <location>
        <begin position="78"/>
        <end position="105"/>
    </location>
</feature>
<keyword evidence="2" id="KW-1185">Reference proteome</keyword>
<evidence type="ECO:0000313" key="2">
    <source>
        <dbReference type="Proteomes" id="UP000050795"/>
    </source>
</evidence>
<dbReference type="AlphaFoldDB" id="A0AA85IN20"/>
<reference evidence="2" key="1">
    <citation type="submission" date="2022-06" db="EMBL/GenBank/DDBJ databases">
        <authorList>
            <person name="Berger JAMES D."/>
            <person name="Berger JAMES D."/>
        </authorList>
    </citation>
    <scope>NUCLEOTIDE SEQUENCE [LARGE SCALE GENOMIC DNA]</scope>
</reference>
<accession>A0AA85IN20</accession>
<evidence type="ECO:0000256" key="1">
    <source>
        <dbReference type="SAM" id="MobiDB-lite"/>
    </source>
</evidence>
<evidence type="ECO:0000313" key="3">
    <source>
        <dbReference type="WBParaSite" id="TREG1_107130.1"/>
    </source>
</evidence>
<dbReference type="Proteomes" id="UP000050795">
    <property type="component" value="Unassembled WGS sequence"/>
</dbReference>